<evidence type="ECO:0000256" key="2">
    <source>
        <dbReference type="SAM" id="Phobius"/>
    </source>
</evidence>
<feature type="transmembrane region" description="Helical" evidence="2">
    <location>
        <begin position="377"/>
        <end position="400"/>
    </location>
</feature>
<keyword evidence="4" id="KW-1185">Reference proteome</keyword>
<feature type="coiled-coil region" evidence="1">
    <location>
        <begin position="222"/>
        <end position="249"/>
    </location>
</feature>
<accession>A0A316XEU2</accession>
<evidence type="ECO:0000313" key="4">
    <source>
        <dbReference type="Proteomes" id="UP000236594"/>
    </source>
</evidence>
<gene>
    <name evidence="3" type="ORF">C1631_006350</name>
</gene>
<organism evidence="3 4">
    <name type="scientific">Chryseobacterium phosphatilyticum</name>
    <dbReference type="NCBI Taxonomy" id="475075"/>
    <lineage>
        <taxon>Bacteria</taxon>
        <taxon>Pseudomonadati</taxon>
        <taxon>Bacteroidota</taxon>
        <taxon>Flavobacteriia</taxon>
        <taxon>Flavobacteriales</taxon>
        <taxon>Weeksellaceae</taxon>
        <taxon>Chryseobacterium group</taxon>
        <taxon>Chryseobacterium</taxon>
    </lineage>
</organism>
<keyword evidence="2" id="KW-1133">Transmembrane helix</keyword>
<reference evidence="3 4" key="1">
    <citation type="submission" date="2018-04" db="EMBL/GenBank/DDBJ databases">
        <title>Draft Genome Sequence of Phosphate-Solubilizing Chryseobacterium sp. ISE14 that is a Biocontrol and Plant Growth-Promoting Rhizobacterium Isolated from Cucumber.</title>
        <authorList>
            <person name="Jeong J.-J."/>
            <person name="Sang M.K."/>
            <person name="Choi I.-G."/>
            <person name="Kim K.D."/>
        </authorList>
    </citation>
    <scope>NUCLEOTIDE SEQUENCE [LARGE SCALE GENOMIC DNA]</scope>
    <source>
        <strain evidence="3 4">ISE14</strain>
    </source>
</reference>
<dbReference type="AlphaFoldDB" id="A0A316XEU2"/>
<evidence type="ECO:0000256" key="1">
    <source>
        <dbReference type="SAM" id="Coils"/>
    </source>
</evidence>
<evidence type="ECO:0000313" key="3">
    <source>
        <dbReference type="EMBL" id="PWN72217.1"/>
    </source>
</evidence>
<keyword evidence="1" id="KW-0175">Coiled coil</keyword>
<keyword evidence="2" id="KW-0812">Transmembrane</keyword>
<name>A0A316XEU2_9FLAO</name>
<dbReference type="RefSeq" id="WP_109711163.1">
    <property type="nucleotide sequence ID" value="NZ_PPED02000001.1"/>
</dbReference>
<protein>
    <submittedName>
        <fullName evidence="3">Uncharacterized protein</fullName>
    </submittedName>
</protein>
<keyword evidence="2" id="KW-0472">Membrane</keyword>
<sequence>MNTTYFFSAFGTFGNPYGFRQSFFLGGNKAIATEIRTYDLKTDAIKLFPQSSIYSIRKDIAGGCNLISYSVYKFAKEQNSDRGGTFVGSSLIFIEKTAPETIVINTLNDFQHHLEKNNLSEGVITVNHSDNFSIRKPKDFDKIGFHIKETEDLNFSHSTQNYLVVYCETDAVKLQPFFKKAIELLNVYDTIYFTQSHEIAEFVKQKGIFKIVDASGFYKEIEKFREEKLQEVQNSVAEFEREKEGLIHEKKEILTSLTRQIEHNERKHQENELKIKESRNGLEVISKEYDQYSVQIEDMIKTLKIDGKVEAAKKKHREHKNVFTNSINQYNNIDSLYSVSSSDFKTSTTGESRPMGSLVEFNSGHRRSEDKEFRLDVFKVATLLLSLVLIGIVIFCFIYLDLEKKWGFGI</sequence>
<dbReference type="OrthoDB" id="948999at2"/>
<dbReference type="Proteomes" id="UP000236594">
    <property type="component" value="Unassembled WGS sequence"/>
</dbReference>
<dbReference type="EMBL" id="PPED02000001">
    <property type="protein sequence ID" value="PWN72217.1"/>
    <property type="molecule type" value="Genomic_DNA"/>
</dbReference>
<proteinExistence type="predicted"/>
<comment type="caution">
    <text evidence="3">The sequence shown here is derived from an EMBL/GenBank/DDBJ whole genome shotgun (WGS) entry which is preliminary data.</text>
</comment>